<evidence type="ECO:0000259" key="15">
    <source>
        <dbReference type="PROSITE" id="PS50110"/>
    </source>
</evidence>
<dbReference type="InterPro" id="IPR036890">
    <property type="entry name" value="HATPase_C_sf"/>
</dbReference>
<dbReference type="SMART" id="SM00086">
    <property type="entry name" value="PAC"/>
    <property type="match status" value="2"/>
</dbReference>
<dbReference type="PROSITE" id="PS50109">
    <property type="entry name" value="HIS_KIN"/>
    <property type="match status" value="1"/>
</dbReference>
<evidence type="ECO:0000256" key="1">
    <source>
        <dbReference type="ARBA" id="ARBA00000085"/>
    </source>
</evidence>
<keyword evidence="9" id="KW-0067">ATP-binding</keyword>
<dbReference type="CDD" id="cd00082">
    <property type="entry name" value="HisKA"/>
    <property type="match status" value="1"/>
</dbReference>
<dbReference type="InterPro" id="IPR013655">
    <property type="entry name" value="PAS_fold_3"/>
</dbReference>
<dbReference type="Pfam" id="PF08447">
    <property type="entry name" value="PAS_3"/>
    <property type="match status" value="1"/>
</dbReference>
<dbReference type="SUPFAM" id="SSF55874">
    <property type="entry name" value="ATPase domain of HSP90 chaperone/DNA topoisomerase II/histidine kinase"/>
    <property type="match status" value="1"/>
</dbReference>
<dbReference type="InterPro" id="IPR011006">
    <property type="entry name" value="CheY-like_superfamily"/>
</dbReference>
<keyword evidence="5 12" id="KW-0597">Phosphoprotein</keyword>
<dbReference type="AlphaFoldDB" id="A0A3D8R238"/>
<proteinExistence type="predicted"/>
<dbReference type="Pfam" id="PF02518">
    <property type="entry name" value="HATPase_c"/>
    <property type="match status" value="1"/>
</dbReference>
<dbReference type="InterPro" id="IPR004358">
    <property type="entry name" value="Sig_transdc_His_kin-like_C"/>
</dbReference>
<dbReference type="Gene3D" id="3.40.50.2300">
    <property type="match status" value="1"/>
</dbReference>
<feature type="modified residue" description="4-aspartylphosphate" evidence="12">
    <location>
        <position position="980"/>
    </location>
</feature>
<evidence type="ECO:0000256" key="12">
    <source>
        <dbReference type="PROSITE-ProRule" id="PRU00169"/>
    </source>
</evidence>
<comment type="function">
    <text evidence="11">Involved in the control of the SAPK-dependent transcriptional response to peroxide stress. Regulates sty1 activity.</text>
</comment>
<dbReference type="Proteomes" id="UP000256645">
    <property type="component" value="Unassembled WGS sequence"/>
</dbReference>
<dbReference type="Pfam" id="PF00072">
    <property type="entry name" value="Response_reg"/>
    <property type="match status" value="1"/>
</dbReference>
<keyword evidence="7" id="KW-0547">Nucleotide-binding</keyword>
<evidence type="ECO:0000256" key="4">
    <source>
        <dbReference type="ARBA" id="ARBA00022490"/>
    </source>
</evidence>
<reference evidence="17 18" key="1">
    <citation type="journal article" date="2018" name="IMA Fungus">
        <title>IMA Genome-F 9: Draft genome sequence of Annulohypoxylon stygium, Aspergillus mulundensis, Berkeleyomyces basicola (syn. Thielaviopsis basicola), Ceratocystis smalleyi, two Cercospora beticola strains, Coleophoma cylindrospora, Fusarium fracticaudum, Phialophora cf. hyalina, and Morchella septimelata.</title>
        <authorList>
            <person name="Wingfield B.D."/>
            <person name="Bills G.F."/>
            <person name="Dong Y."/>
            <person name="Huang W."/>
            <person name="Nel W.J."/>
            <person name="Swalarsk-Parry B.S."/>
            <person name="Vaghefi N."/>
            <person name="Wilken P.M."/>
            <person name="An Z."/>
            <person name="de Beer Z.W."/>
            <person name="De Vos L."/>
            <person name="Chen L."/>
            <person name="Duong T.A."/>
            <person name="Gao Y."/>
            <person name="Hammerbacher A."/>
            <person name="Kikkert J.R."/>
            <person name="Li Y."/>
            <person name="Li H."/>
            <person name="Li K."/>
            <person name="Li Q."/>
            <person name="Liu X."/>
            <person name="Ma X."/>
            <person name="Naidoo K."/>
            <person name="Pethybridge S.J."/>
            <person name="Sun J."/>
            <person name="Steenkamp E.T."/>
            <person name="van der Nest M.A."/>
            <person name="van Wyk S."/>
            <person name="Wingfield M.J."/>
            <person name="Xiong C."/>
            <person name="Yue Q."/>
            <person name="Zhang X."/>
        </authorList>
    </citation>
    <scope>NUCLEOTIDE SEQUENCE [LARGE SCALE GENOMIC DNA]</scope>
    <source>
        <strain evidence="17 18">BP6252</strain>
    </source>
</reference>
<evidence type="ECO:0000256" key="2">
    <source>
        <dbReference type="ARBA" id="ARBA00004496"/>
    </source>
</evidence>
<sequence length="1076" mass="118919">MPPAAFSPSPGAGVELQLAVLRQLPTPVVVLSHDAAVVLANRAAEKLLTASDPKHPLGANFLGYSLADLGIEVADRKPWANVLRELQNAHDRFEQAGVEQEPAVECLKVSIMRTNTDEKLQLNGTISVLDVDNKHLFVLSLERGYTKTASNGVTSYPTPPPSSKRPKLQTEHRKSIGAIPFVDEDSGGRLLKMRTAIFDSLETAGFLITADEKFYLTNKKTRQLLGNIMGGEVGCRGEELREKLEIWNASFTERINPVDFPGVKLVRGKQPLTDYVCGFTHESGAKFAMRVNGECLYDDENGELLGGVCWCRDLQEYSQFLRVEQERLLISHETICDLMPHMVWTTRPDGYVDWYSKRWYDFTGMLPEQCIGYGYQQAMHQDDLPILMQKWSTGMAAGEECCAEVRYRRKDGIYRWMLARASPYRDSQGNVLKWYGTNTDIHDLVMARIEASRNTQQILSVLAHGEMNLFAIDNDFKITMAEGAMYGRSNGNGVEKATFLGETVFRASQDTPEEGISGMSPNSEQEHELIGSDFEKNIRDILAGKVTMAVSEDTVEGRIYRTTVVVDLVHDSTDGNQRPAIRGVLGLSLDITDMKARVALELQNARLTIQEQSAQEASKLKSQFLANMSHEMRTPTAGVIGMVELLGDDPTLTEEQREYVNSISLSAKALLTIVNDILDFSKIESGRLDIEEVPFNLSIVVGELCKILGVFANQKGIEFVYENTLGDHLNDQEFVGDPGRIRQILSNLLTNALKFTQNGSVTLSVSSTEYDDFFDIKFVVRDTGIGIDKTTLDKLFRPFCQGDASTARVYGGTGLGLTISRNLASLMNGSIELTSIPTKGSTATFQVPLKLSTNSLPDRALSSSPPNPGFRIYRTPPTRVEALKPPNKPRSSYSPVPKYNGSPLERTGSIDSTISQLSLEDRSQIHVLVVEDNAVNQTIALKTIRKLGFPVTAAWNGQEAISYLRSPSPTQPRPSIILMDVQMPIMDGYEATRILRSHSPDTEDVTGLAPKQQSNGTNGVTIASLADIPVIAMTASAIQGDEEKCYAAGMDDYLSKPVEKLRLEAMLVKWAGRKRL</sequence>
<dbReference type="OrthoDB" id="60033at2759"/>
<dbReference type="Pfam" id="PF00512">
    <property type="entry name" value="HisKA"/>
    <property type="match status" value="1"/>
</dbReference>
<dbReference type="CDD" id="cd17546">
    <property type="entry name" value="REC_hyHK_CKI1_RcsC-like"/>
    <property type="match status" value="1"/>
</dbReference>
<dbReference type="GO" id="GO:0009365">
    <property type="term" value="C:protein histidine kinase complex"/>
    <property type="evidence" value="ECO:0007669"/>
    <property type="project" value="UniProtKB-ARBA"/>
</dbReference>
<evidence type="ECO:0000256" key="8">
    <source>
        <dbReference type="ARBA" id="ARBA00022777"/>
    </source>
</evidence>
<dbReference type="InterPro" id="IPR005467">
    <property type="entry name" value="His_kinase_dom"/>
</dbReference>
<evidence type="ECO:0000259" key="14">
    <source>
        <dbReference type="PROSITE" id="PS50109"/>
    </source>
</evidence>
<evidence type="ECO:0000256" key="10">
    <source>
        <dbReference type="ARBA" id="ARBA00023012"/>
    </source>
</evidence>
<comment type="catalytic activity">
    <reaction evidence="1">
        <text>ATP + protein L-histidine = ADP + protein N-phospho-L-histidine.</text>
        <dbReference type="EC" id="2.7.13.3"/>
    </reaction>
</comment>
<dbReference type="Gene3D" id="3.30.565.10">
    <property type="entry name" value="Histidine kinase-like ATPase, C-terminal domain"/>
    <property type="match status" value="1"/>
</dbReference>
<evidence type="ECO:0000256" key="13">
    <source>
        <dbReference type="SAM" id="MobiDB-lite"/>
    </source>
</evidence>
<dbReference type="EC" id="2.7.13.3" evidence="3"/>
<keyword evidence="10" id="KW-0902">Two-component regulatory system</keyword>
<evidence type="ECO:0000256" key="11">
    <source>
        <dbReference type="ARBA" id="ARBA00054109"/>
    </source>
</evidence>
<dbReference type="InterPro" id="IPR000700">
    <property type="entry name" value="PAS-assoc_C"/>
</dbReference>
<dbReference type="PROSITE" id="PS50110">
    <property type="entry name" value="RESPONSE_REGULATORY"/>
    <property type="match status" value="1"/>
</dbReference>
<dbReference type="InterPro" id="IPR003661">
    <property type="entry name" value="HisK_dim/P_dom"/>
</dbReference>
<evidence type="ECO:0000256" key="7">
    <source>
        <dbReference type="ARBA" id="ARBA00022741"/>
    </source>
</evidence>
<dbReference type="Gene3D" id="1.10.287.130">
    <property type="match status" value="1"/>
</dbReference>
<dbReference type="GO" id="GO:0005737">
    <property type="term" value="C:cytoplasm"/>
    <property type="evidence" value="ECO:0007669"/>
    <property type="project" value="UniProtKB-SubCell"/>
</dbReference>
<dbReference type="PANTHER" id="PTHR45339">
    <property type="entry name" value="HYBRID SIGNAL TRANSDUCTION HISTIDINE KINASE J"/>
    <property type="match status" value="1"/>
</dbReference>
<feature type="region of interest" description="Disordered" evidence="13">
    <location>
        <begin position="856"/>
        <end position="907"/>
    </location>
</feature>
<dbReference type="SUPFAM" id="SSF47384">
    <property type="entry name" value="Homodimeric domain of signal transducing histidine kinase"/>
    <property type="match status" value="1"/>
</dbReference>
<evidence type="ECO:0000259" key="16">
    <source>
        <dbReference type="PROSITE" id="PS50113"/>
    </source>
</evidence>
<keyword evidence="4" id="KW-0963">Cytoplasm</keyword>
<dbReference type="FunFam" id="1.10.287.130:FF:000002">
    <property type="entry name" value="Two-component osmosensing histidine kinase"/>
    <property type="match status" value="1"/>
</dbReference>
<dbReference type="STRING" id="1849047.A0A3D8R238"/>
<organism evidence="17 18">
    <name type="scientific">Coleophoma cylindrospora</name>
    <dbReference type="NCBI Taxonomy" id="1849047"/>
    <lineage>
        <taxon>Eukaryota</taxon>
        <taxon>Fungi</taxon>
        <taxon>Dikarya</taxon>
        <taxon>Ascomycota</taxon>
        <taxon>Pezizomycotina</taxon>
        <taxon>Leotiomycetes</taxon>
        <taxon>Helotiales</taxon>
        <taxon>Dermateaceae</taxon>
        <taxon>Coleophoma</taxon>
    </lineage>
</organism>
<dbReference type="InterPro" id="IPR000014">
    <property type="entry name" value="PAS"/>
</dbReference>
<feature type="domain" description="Response regulatory" evidence="15">
    <location>
        <begin position="926"/>
        <end position="1071"/>
    </location>
</feature>
<dbReference type="GO" id="GO:0005524">
    <property type="term" value="F:ATP binding"/>
    <property type="evidence" value="ECO:0007669"/>
    <property type="project" value="UniProtKB-KW"/>
</dbReference>
<dbReference type="FunFam" id="3.30.565.10:FF:000010">
    <property type="entry name" value="Sensor histidine kinase RcsC"/>
    <property type="match status" value="1"/>
</dbReference>
<dbReference type="InterPro" id="IPR035965">
    <property type="entry name" value="PAS-like_dom_sf"/>
</dbReference>
<dbReference type="SUPFAM" id="SSF55785">
    <property type="entry name" value="PYP-like sensor domain (PAS domain)"/>
    <property type="match status" value="1"/>
</dbReference>
<dbReference type="GO" id="GO:0000155">
    <property type="term" value="F:phosphorelay sensor kinase activity"/>
    <property type="evidence" value="ECO:0007669"/>
    <property type="project" value="InterPro"/>
</dbReference>
<evidence type="ECO:0000256" key="9">
    <source>
        <dbReference type="ARBA" id="ARBA00022840"/>
    </source>
</evidence>
<gene>
    <name evidence="17" type="ORF">BP6252_09495</name>
</gene>
<evidence type="ECO:0000313" key="17">
    <source>
        <dbReference type="EMBL" id="RDW68099.1"/>
    </source>
</evidence>
<dbReference type="SMART" id="SM00091">
    <property type="entry name" value="PAS"/>
    <property type="match status" value="2"/>
</dbReference>
<dbReference type="NCBIfam" id="TIGR00229">
    <property type="entry name" value="sensory_box"/>
    <property type="match status" value="1"/>
</dbReference>
<comment type="subcellular location">
    <subcellularLocation>
        <location evidence="2">Cytoplasm</location>
    </subcellularLocation>
</comment>
<dbReference type="SUPFAM" id="SSF52172">
    <property type="entry name" value="CheY-like"/>
    <property type="match status" value="1"/>
</dbReference>
<dbReference type="PROSITE" id="PS50113">
    <property type="entry name" value="PAC"/>
    <property type="match status" value="1"/>
</dbReference>
<comment type="caution">
    <text evidence="17">The sequence shown here is derived from an EMBL/GenBank/DDBJ whole genome shotgun (WGS) entry which is preliminary data.</text>
</comment>
<dbReference type="InterPro" id="IPR036097">
    <property type="entry name" value="HisK_dim/P_sf"/>
</dbReference>
<evidence type="ECO:0000313" key="18">
    <source>
        <dbReference type="Proteomes" id="UP000256645"/>
    </source>
</evidence>
<dbReference type="PANTHER" id="PTHR45339:SF1">
    <property type="entry name" value="HYBRID SIGNAL TRANSDUCTION HISTIDINE KINASE J"/>
    <property type="match status" value="1"/>
</dbReference>
<name>A0A3D8R238_9HELO</name>
<evidence type="ECO:0000256" key="3">
    <source>
        <dbReference type="ARBA" id="ARBA00012438"/>
    </source>
</evidence>
<dbReference type="InterPro" id="IPR001610">
    <property type="entry name" value="PAC"/>
</dbReference>
<dbReference type="InterPro" id="IPR003594">
    <property type="entry name" value="HATPase_dom"/>
</dbReference>
<dbReference type="GO" id="GO:1900745">
    <property type="term" value="P:positive regulation of p38MAPK cascade"/>
    <property type="evidence" value="ECO:0007669"/>
    <property type="project" value="UniProtKB-ARBA"/>
</dbReference>
<evidence type="ECO:0000256" key="6">
    <source>
        <dbReference type="ARBA" id="ARBA00022679"/>
    </source>
</evidence>
<dbReference type="Gene3D" id="3.30.450.20">
    <property type="entry name" value="PAS domain"/>
    <property type="match status" value="1"/>
</dbReference>
<keyword evidence="8" id="KW-0418">Kinase</keyword>
<accession>A0A3D8R238</accession>
<feature type="region of interest" description="Disordered" evidence="13">
    <location>
        <begin position="150"/>
        <end position="170"/>
    </location>
</feature>
<feature type="domain" description="PAC" evidence="16">
    <location>
        <begin position="401"/>
        <end position="453"/>
    </location>
</feature>
<dbReference type="SMART" id="SM00448">
    <property type="entry name" value="REC"/>
    <property type="match status" value="1"/>
</dbReference>
<keyword evidence="6" id="KW-0808">Transferase</keyword>
<evidence type="ECO:0000256" key="5">
    <source>
        <dbReference type="ARBA" id="ARBA00022553"/>
    </source>
</evidence>
<dbReference type="CDD" id="cd00130">
    <property type="entry name" value="PAS"/>
    <property type="match status" value="1"/>
</dbReference>
<dbReference type="SMART" id="SM00387">
    <property type="entry name" value="HATPase_c"/>
    <property type="match status" value="1"/>
</dbReference>
<dbReference type="CDD" id="cd16922">
    <property type="entry name" value="HATPase_EvgS-ArcB-TorS-like"/>
    <property type="match status" value="1"/>
</dbReference>
<dbReference type="InterPro" id="IPR001789">
    <property type="entry name" value="Sig_transdc_resp-reg_receiver"/>
</dbReference>
<dbReference type="PRINTS" id="PR00344">
    <property type="entry name" value="BCTRLSENSOR"/>
</dbReference>
<keyword evidence="18" id="KW-1185">Reference proteome</keyword>
<dbReference type="EMBL" id="PDLM01000010">
    <property type="protein sequence ID" value="RDW68099.1"/>
    <property type="molecule type" value="Genomic_DNA"/>
</dbReference>
<feature type="domain" description="Histidine kinase" evidence="14">
    <location>
        <begin position="627"/>
        <end position="851"/>
    </location>
</feature>
<dbReference type="SMART" id="SM00388">
    <property type="entry name" value="HisKA"/>
    <property type="match status" value="1"/>
</dbReference>
<protein>
    <recommendedName>
        <fullName evidence="3">histidine kinase</fullName>
        <ecNumber evidence="3">2.7.13.3</ecNumber>
    </recommendedName>
</protein>
<dbReference type="FunFam" id="3.30.450.20:FF:000099">
    <property type="entry name" value="Sensory box sensor histidine kinase"/>
    <property type="match status" value="1"/>
</dbReference>